<dbReference type="EMBL" id="JAWWNJ010000002">
    <property type="protein sequence ID" value="KAK7062108.1"/>
    <property type="molecule type" value="Genomic_DNA"/>
</dbReference>
<reference evidence="1 2" key="1">
    <citation type="journal article" date="2024" name="J Genomics">
        <title>Draft genome sequencing and assembly of Favolaschia claudopus CIRM-BRFM 2984 isolated from oak limbs.</title>
        <authorList>
            <person name="Navarro D."/>
            <person name="Drula E."/>
            <person name="Chaduli D."/>
            <person name="Cazenave R."/>
            <person name="Ahrendt S."/>
            <person name="Wang J."/>
            <person name="Lipzen A."/>
            <person name="Daum C."/>
            <person name="Barry K."/>
            <person name="Grigoriev I.V."/>
            <person name="Favel A."/>
            <person name="Rosso M.N."/>
            <person name="Martin F."/>
        </authorList>
    </citation>
    <scope>NUCLEOTIDE SEQUENCE [LARGE SCALE GENOMIC DNA]</scope>
    <source>
        <strain evidence="1 2">CIRM-BRFM 2984</strain>
    </source>
</reference>
<dbReference type="Gene3D" id="6.10.110.10">
    <property type="match status" value="1"/>
</dbReference>
<name>A0AAW0ED23_9AGAR</name>
<sequence>MAGFGNEDIRIIRPNNRFAPQIGSSGKGNSESQCAHSLSILPPNKSIKRGVGMPLMLYKLWLVAQNLRLKREVALGKVGTEVKKVCMEHELERVAIYWESTRDLVEQHPDLLIALLITITLMLIPDSWLLRPVLSLFGFGPLGPGKGTAASWAQRVFYGAAVSKGSWFAYLDSVGMARGGILRPIRARL</sequence>
<evidence type="ECO:0000313" key="1">
    <source>
        <dbReference type="EMBL" id="KAK7062108.1"/>
    </source>
</evidence>
<dbReference type="InterPro" id="IPR038213">
    <property type="entry name" value="IFI6/IFI27-like_sf"/>
</dbReference>
<organism evidence="1 2">
    <name type="scientific">Favolaschia claudopus</name>
    <dbReference type="NCBI Taxonomy" id="2862362"/>
    <lineage>
        <taxon>Eukaryota</taxon>
        <taxon>Fungi</taxon>
        <taxon>Dikarya</taxon>
        <taxon>Basidiomycota</taxon>
        <taxon>Agaricomycotina</taxon>
        <taxon>Agaricomycetes</taxon>
        <taxon>Agaricomycetidae</taxon>
        <taxon>Agaricales</taxon>
        <taxon>Marasmiineae</taxon>
        <taxon>Mycenaceae</taxon>
        <taxon>Favolaschia</taxon>
    </lineage>
</organism>
<comment type="caution">
    <text evidence="1">The sequence shown here is derived from an EMBL/GenBank/DDBJ whole genome shotgun (WGS) entry which is preliminary data.</text>
</comment>
<dbReference type="Proteomes" id="UP001362999">
    <property type="component" value="Unassembled WGS sequence"/>
</dbReference>
<protein>
    <submittedName>
        <fullName evidence="1">Uncharacterized protein</fullName>
    </submittedName>
</protein>
<proteinExistence type="predicted"/>
<evidence type="ECO:0000313" key="2">
    <source>
        <dbReference type="Proteomes" id="UP001362999"/>
    </source>
</evidence>
<gene>
    <name evidence="1" type="ORF">R3P38DRAFT_3340863</name>
</gene>
<accession>A0AAW0ED23</accession>
<dbReference type="AlphaFoldDB" id="A0AAW0ED23"/>
<keyword evidence="2" id="KW-1185">Reference proteome</keyword>